<protein>
    <submittedName>
        <fullName evidence="2">Chemotaxis protein</fullName>
    </submittedName>
</protein>
<evidence type="ECO:0000256" key="1">
    <source>
        <dbReference type="SAM" id="Phobius"/>
    </source>
</evidence>
<dbReference type="Proteomes" id="UP000298325">
    <property type="component" value="Unassembled WGS sequence"/>
</dbReference>
<sequence length="102" mass="10884">MGITQVTDVDAVYGLEAVGELFDFVSQNVDAILEASPDLFKVRTAASDIFANSQVLLDELSSLAEGFTHQAGSRFISPTLAFIILAAMVGIVVMSGVVLYRE</sequence>
<accession>A0A4Z1BLN6</accession>
<dbReference type="AlphaFoldDB" id="A0A4Z1BLN6"/>
<dbReference type="EMBL" id="SRPF01000057">
    <property type="protein sequence ID" value="TGN37616.1"/>
    <property type="molecule type" value="Genomic_DNA"/>
</dbReference>
<proteinExistence type="predicted"/>
<feature type="transmembrane region" description="Helical" evidence="1">
    <location>
        <begin position="80"/>
        <end position="100"/>
    </location>
</feature>
<comment type="caution">
    <text evidence="2">The sequence shown here is derived from an EMBL/GenBank/DDBJ whole genome shotgun (WGS) entry which is preliminary data.</text>
</comment>
<feature type="non-terminal residue" evidence="2">
    <location>
        <position position="1"/>
    </location>
</feature>
<keyword evidence="1" id="KW-0472">Membrane</keyword>
<evidence type="ECO:0000313" key="3">
    <source>
        <dbReference type="Proteomes" id="UP000298325"/>
    </source>
</evidence>
<feature type="non-terminal residue" evidence="2">
    <location>
        <position position="102"/>
    </location>
</feature>
<reference evidence="2 3" key="1">
    <citation type="submission" date="2019-04" db="EMBL/GenBank/DDBJ databases">
        <authorList>
            <person name="Park S."/>
            <person name="Yoon J.-H."/>
        </authorList>
    </citation>
    <scope>NUCLEOTIDE SEQUENCE [LARGE SCALE GENOMIC DNA]</scope>
    <source>
        <strain evidence="2 3">HJM-18</strain>
    </source>
</reference>
<keyword evidence="1" id="KW-0812">Transmembrane</keyword>
<keyword evidence="1" id="KW-1133">Transmembrane helix</keyword>
<organism evidence="2 3">
    <name type="scientific">Marinobacter confluentis</name>
    <dbReference type="NCBI Taxonomy" id="1697557"/>
    <lineage>
        <taxon>Bacteria</taxon>
        <taxon>Pseudomonadati</taxon>
        <taxon>Pseudomonadota</taxon>
        <taxon>Gammaproteobacteria</taxon>
        <taxon>Pseudomonadales</taxon>
        <taxon>Marinobacteraceae</taxon>
        <taxon>Marinobacter</taxon>
    </lineage>
</organism>
<name>A0A4Z1BLN6_9GAMM</name>
<gene>
    <name evidence="2" type="ORF">E5Q11_17540</name>
</gene>
<keyword evidence="3" id="KW-1185">Reference proteome</keyword>
<evidence type="ECO:0000313" key="2">
    <source>
        <dbReference type="EMBL" id="TGN37616.1"/>
    </source>
</evidence>